<evidence type="ECO:0000313" key="2">
    <source>
        <dbReference type="Proteomes" id="UP000595197"/>
    </source>
</evidence>
<gene>
    <name evidence="1" type="ORF">IGS68_30135</name>
</gene>
<proteinExistence type="predicted"/>
<geneLocation type="plasmid" evidence="1 2">
    <name>pTT6-1</name>
</geneLocation>
<reference evidence="1" key="1">
    <citation type="submission" date="2021-02" db="EMBL/GenBank/DDBJ databases">
        <title>Skermanella TT6 skin isolate.</title>
        <authorList>
            <person name="Lee K."/>
            <person name="Ganzorig M."/>
        </authorList>
    </citation>
    <scope>NUCLEOTIDE SEQUENCE</scope>
    <source>
        <strain evidence="1">TT6</strain>
    </source>
</reference>
<dbReference type="RefSeq" id="WP_201081851.1">
    <property type="nucleotide sequence ID" value="NZ_CP067421.1"/>
</dbReference>
<keyword evidence="1" id="KW-0614">Plasmid</keyword>
<evidence type="ECO:0008006" key="3">
    <source>
        <dbReference type="Google" id="ProtNLM"/>
    </source>
</evidence>
<evidence type="ECO:0000313" key="1">
    <source>
        <dbReference type="EMBL" id="QQP92723.1"/>
    </source>
</evidence>
<organism evidence="1 2">
    <name type="scientific">Skermanella cutis</name>
    <dbReference type="NCBI Taxonomy" id="2775420"/>
    <lineage>
        <taxon>Bacteria</taxon>
        <taxon>Pseudomonadati</taxon>
        <taxon>Pseudomonadota</taxon>
        <taxon>Alphaproteobacteria</taxon>
        <taxon>Rhodospirillales</taxon>
        <taxon>Azospirillaceae</taxon>
        <taxon>Skermanella</taxon>
    </lineage>
</organism>
<dbReference type="Proteomes" id="UP000595197">
    <property type="component" value="Plasmid pTT6-1"/>
</dbReference>
<name>A0ABX7BF65_9PROT</name>
<sequence>MRKVEVKLYLDPDLASRVAEATTRFRSAGRKVSRNDVLEQLIEDGFRMWRRETEAVGRVEASIARLLDRSARHDRLLRSILLTLADGDQAEYRRVVGIIEREDGDAA</sequence>
<protein>
    <recommendedName>
        <fullName evidence="3">Ribbon-helix-helix CopG family protein</fullName>
    </recommendedName>
</protein>
<keyword evidence="2" id="KW-1185">Reference proteome</keyword>
<accession>A0ABX7BF65</accession>
<dbReference type="EMBL" id="CP067421">
    <property type="protein sequence ID" value="QQP92723.1"/>
    <property type="molecule type" value="Genomic_DNA"/>
</dbReference>